<dbReference type="EMBL" id="CP000513">
    <property type="protein sequence ID" value="ABQ13819.1"/>
    <property type="molecule type" value="Genomic_DNA"/>
</dbReference>
<dbReference type="PANTHER" id="PTHR30477">
    <property type="entry name" value="ABC-TRANSPORTER METAL-BINDING PROTEIN"/>
    <property type="match status" value="1"/>
</dbReference>
<feature type="transmembrane region" description="Helical" evidence="14">
    <location>
        <begin position="46"/>
        <end position="76"/>
    </location>
</feature>
<evidence type="ECO:0000256" key="8">
    <source>
        <dbReference type="ARBA" id="ARBA00022906"/>
    </source>
</evidence>
<accession>A5EW32</accession>
<proteinExistence type="inferred from homology"/>
<keyword evidence="6 13" id="KW-0812">Transmembrane</keyword>
<evidence type="ECO:0000313" key="15">
    <source>
        <dbReference type="EMBL" id="ABQ13819.1"/>
    </source>
</evidence>
<keyword evidence="8" id="KW-0864">Zinc transport</keyword>
<protein>
    <recommendedName>
        <fullName evidence="12">High-affinity zinc uptake system membrane protein ZnuB</fullName>
    </recommendedName>
</protein>
<feature type="transmembrane region" description="Helical" evidence="14">
    <location>
        <begin position="88"/>
        <end position="110"/>
    </location>
</feature>
<reference evidence="15 16" key="1">
    <citation type="journal article" date="2007" name="Nat. Biotechnol.">
        <title>Genome sequence and identification of candidate vaccine antigens from the animal pathogen Dichelobacter nodosus.</title>
        <authorList>
            <person name="Myers G.S."/>
            <person name="Parker D."/>
            <person name="Al-Hasani K."/>
            <person name="Kennan R.M."/>
            <person name="Seemann T."/>
            <person name="Ren Q."/>
            <person name="Badger J.H."/>
            <person name="Selengut J.D."/>
            <person name="Deboy R.T."/>
            <person name="Tettelin H."/>
            <person name="Boyce J.D."/>
            <person name="McCarl V.P."/>
            <person name="Han X."/>
            <person name="Nelson W.C."/>
            <person name="Madupu R."/>
            <person name="Mohamoud Y."/>
            <person name="Holley T."/>
            <person name="Fedorova N."/>
            <person name="Khouri H."/>
            <person name="Bottomley S.P."/>
            <person name="Whittington R.J."/>
            <person name="Adler B."/>
            <person name="Songer J.G."/>
            <person name="Rood J.I."/>
            <person name="Paulsen I.T."/>
        </authorList>
    </citation>
    <scope>NUCLEOTIDE SEQUENCE [LARGE SCALE GENOMIC DNA]</scope>
    <source>
        <strain evidence="15 16">VCS1703A</strain>
    </source>
</reference>
<feature type="transmembrane region" description="Helical" evidence="14">
    <location>
        <begin position="169"/>
        <end position="185"/>
    </location>
</feature>
<dbReference type="GO" id="GO:0043190">
    <property type="term" value="C:ATP-binding cassette (ABC) transporter complex"/>
    <property type="evidence" value="ECO:0007669"/>
    <property type="project" value="InterPro"/>
</dbReference>
<dbReference type="Proteomes" id="UP000000248">
    <property type="component" value="Chromosome"/>
</dbReference>
<keyword evidence="9 14" id="KW-1133">Transmembrane helix</keyword>
<evidence type="ECO:0000256" key="9">
    <source>
        <dbReference type="ARBA" id="ARBA00022989"/>
    </source>
</evidence>
<evidence type="ECO:0000256" key="12">
    <source>
        <dbReference type="ARBA" id="ARBA00040080"/>
    </source>
</evidence>
<keyword evidence="16" id="KW-1185">Reference proteome</keyword>
<dbReference type="KEGG" id="dno:DNO_0354"/>
<evidence type="ECO:0000256" key="10">
    <source>
        <dbReference type="ARBA" id="ARBA00023065"/>
    </source>
</evidence>
<organism evidence="15 16">
    <name type="scientific">Dichelobacter nodosus (strain VCS1703A)</name>
    <dbReference type="NCBI Taxonomy" id="246195"/>
    <lineage>
        <taxon>Bacteria</taxon>
        <taxon>Pseudomonadati</taxon>
        <taxon>Pseudomonadota</taxon>
        <taxon>Gammaproteobacteria</taxon>
        <taxon>Cardiobacteriales</taxon>
        <taxon>Cardiobacteriaceae</taxon>
        <taxon>Dichelobacter</taxon>
    </lineage>
</organism>
<dbReference type="Gene3D" id="1.10.3470.10">
    <property type="entry name" value="ABC transporter involved in vitamin B12 uptake, BtuC"/>
    <property type="match status" value="1"/>
</dbReference>
<evidence type="ECO:0000256" key="7">
    <source>
        <dbReference type="ARBA" id="ARBA00022833"/>
    </source>
</evidence>
<sequence length="268" mass="29533">MNFLIHFIVVPWLCALLTATTAAPLGALISWRRLVYFGETLAHASLLGIALALLMGFPIYLGIWLMSVLMVVLLFILKQQSNADSNNILGTLAHIFLALGMITLTSMPHIRTDLVGYLFGDILSTTISDLKIIGFASFFLAVVLKKIWQPLILLTVNESIAKAESRYMVYYDFIFLLIIGLYLGLMVHYLGLMLIIAFLIIPVHIAAPMSQTPEECVLIALFIAAIATTVGFGIAYYGNLPVAPTIVVSLGGVYFVQSVRNVLFKKKF</sequence>
<gene>
    <name evidence="15" type="ordered locus">DNO_0354</name>
</gene>
<dbReference type="eggNOG" id="COG1108">
    <property type="taxonomic scope" value="Bacteria"/>
</dbReference>
<dbReference type="RefSeq" id="WP_012030697.1">
    <property type="nucleotide sequence ID" value="NC_009446.1"/>
</dbReference>
<comment type="similarity">
    <text evidence="3 13">Belongs to the ABC-3 integral membrane protein family.</text>
</comment>
<keyword evidence="7" id="KW-0862">Zinc</keyword>
<keyword evidence="4 13" id="KW-0813">Transport</keyword>
<evidence type="ECO:0000256" key="13">
    <source>
        <dbReference type="RuleBase" id="RU003943"/>
    </source>
</evidence>
<keyword evidence="5" id="KW-1003">Cell membrane</keyword>
<keyword evidence="11 14" id="KW-0472">Membrane</keyword>
<dbReference type="OrthoDB" id="9783937at2"/>
<dbReference type="InterPro" id="IPR001626">
    <property type="entry name" value="ABC_TroCD"/>
</dbReference>
<dbReference type="GO" id="GO:0006829">
    <property type="term" value="P:zinc ion transport"/>
    <property type="evidence" value="ECO:0007669"/>
    <property type="project" value="UniProtKB-KW"/>
</dbReference>
<comment type="function">
    <text evidence="1">Involved in the high-affinity zinc uptake transport system.</text>
</comment>
<dbReference type="SUPFAM" id="SSF81345">
    <property type="entry name" value="ABC transporter involved in vitamin B12 uptake, BtuC"/>
    <property type="match status" value="1"/>
</dbReference>
<dbReference type="AlphaFoldDB" id="A5EW32"/>
<feature type="transmembrane region" description="Helical" evidence="14">
    <location>
        <begin position="191"/>
        <end position="209"/>
    </location>
</feature>
<evidence type="ECO:0000256" key="3">
    <source>
        <dbReference type="ARBA" id="ARBA00008034"/>
    </source>
</evidence>
<keyword evidence="10" id="KW-0406">Ion transport</keyword>
<evidence type="ECO:0000256" key="4">
    <source>
        <dbReference type="ARBA" id="ARBA00022448"/>
    </source>
</evidence>
<name>A5EW32_DICNV</name>
<dbReference type="InterPro" id="IPR037294">
    <property type="entry name" value="ABC_BtuC-like"/>
</dbReference>
<evidence type="ECO:0000256" key="5">
    <source>
        <dbReference type="ARBA" id="ARBA00022475"/>
    </source>
</evidence>
<evidence type="ECO:0000256" key="11">
    <source>
        <dbReference type="ARBA" id="ARBA00023136"/>
    </source>
</evidence>
<dbReference type="STRING" id="246195.DNO_0354"/>
<evidence type="ECO:0000256" key="1">
    <source>
        <dbReference type="ARBA" id="ARBA00002313"/>
    </source>
</evidence>
<dbReference type="Pfam" id="PF00950">
    <property type="entry name" value="ABC-3"/>
    <property type="match status" value="1"/>
</dbReference>
<feature type="transmembrane region" description="Helical" evidence="14">
    <location>
        <begin position="216"/>
        <end position="237"/>
    </location>
</feature>
<dbReference type="GO" id="GO:0055085">
    <property type="term" value="P:transmembrane transport"/>
    <property type="evidence" value="ECO:0007669"/>
    <property type="project" value="InterPro"/>
</dbReference>
<dbReference type="GO" id="GO:0010043">
    <property type="term" value="P:response to zinc ion"/>
    <property type="evidence" value="ECO:0007669"/>
    <property type="project" value="TreeGrafter"/>
</dbReference>
<evidence type="ECO:0000313" key="16">
    <source>
        <dbReference type="Proteomes" id="UP000000248"/>
    </source>
</evidence>
<dbReference type="PANTHER" id="PTHR30477:SF23">
    <property type="entry name" value="HIGH-AFFINITY ZINC UPTAKE SYSTEM MEMBRANE PROTEIN ZNUB"/>
    <property type="match status" value="1"/>
</dbReference>
<feature type="transmembrane region" description="Helical" evidence="14">
    <location>
        <begin position="243"/>
        <end position="263"/>
    </location>
</feature>
<dbReference type="HOGENOM" id="CLU_028808_3_2_6"/>
<comment type="subcellular location">
    <subcellularLocation>
        <location evidence="2 13">Cell membrane</location>
        <topology evidence="2 13">Multi-pass membrane protein</topology>
    </subcellularLocation>
</comment>
<evidence type="ECO:0000256" key="6">
    <source>
        <dbReference type="ARBA" id="ARBA00022692"/>
    </source>
</evidence>
<feature type="transmembrane region" description="Helical" evidence="14">
    <location>
        <begin position="130"/>
        <end position="148"/>
    </location>
</feature>
<evidence type="ECO:0000256" key="14">
    <source>
        <dbReference type="SAM" id="Phobius"/>
    </source>
</evidence>
<evidence type="ECO:0000256" key="2">
    <source>
        <dbReference type="ARBA" id="ARBA00004651"/>
    </source>
</evidence>